<evidence type="ECO:0000256" key="13">
    <source>
        <dbReference type="ARBA" id="ARBA00023204"/>
    </source>
</evidence>
<keyword evidence="9" id="KW-0067">ATP-binding</keyword>
<dbReference type="OMA" id="EDPNTHS"/>
<evidence type="ECO:0000256" key="1">
    <source>
        <dbReference type="ARBA" id="ARBA00001966"/>
    </source>
</evidence>
<dbReference type="AlphaFoldDB" id="A0A0L0SIH0"/>
<comment type="cofactor">
    <cofactor evidence="1">
        <name>[4Fe-4S] cluster</name>
        <dbReference type="ChEBI" id="CHEBI:49883"/>
    </cofactor>
</comment>
<evidence type="ECO:0000256" key="6">
    <source>
        <dbReference type="ARBA" id="ARBA00022763"/>
    </source>
</evidence>
<evidence type="ECO:0000256" key="2">
    <source>
        <dbReference type="ARBA" id="ARBA00004123"/>
    </source>
</evidence>
<dbReference type="OrthoDB" id="272481at2759"/>
<evidence type="ECO:0000256" key="16">
    <source>
        <dbReference type="ARBA" id="ARBA00044969"/>
    </source>
</evidence>
<dbReference type="InterPro" id="IPR027417">
    <property type="entry name" value="P-loop_NTPase"/>
</dbReference>
<evidence type="ECO:0000313" key="21">
    <source>
        <dbReference type="EMBL" id="KNE62267.1"/>
    </source>
</evidence>
<dbReference type="eggNOG" id="KOG1132">
    <property type="taxonomic scope" value="Eukaryota"/>
</dbReference>
<dbReference type="GO" id="GO:0005524">
    <property type="term" value="F:ATP binding"/>
    <property type="evidence" value="ECO:0007669"/>
    <property type="project" value="UniProtKB-KW"/>
</dbReference>
<evidence type="ECO:0000256" key="12">
    <source>
        <dbReference type="ARBA" id="ARBA00023125"/>
    </source>
</evidence>
<feature type="region of interest" description="Disordered" evidence="19">
    <location>
        <begin position="782"/>
        <end position="806"/>
    </location>
</feature>
<keyword evidence="13" id="KW-0234">DNA repair</keyword>
<feature type="domain" description="Helicase ATP-binding" evidence="20">
    <location>
        <begin position="7"/>
        <end position="307"/>
    </location>
</feature>
<proteinExistence type="predicted"/>
<dbReference type="GO" id="GO:0051539">
    <property type="term" value="F:4 iron, 4 sulfur cluster binding"/>
    <property type="evidence" value="ECO:0007669"/>
    <property type="project" value="UniProtKB-KW"/>
</dbReference>
<dbReference type="VEuPathDB" id="FungiDB:AMAG_07503"/>
<evidence type="ECO:0000256" key="17">
    <source>
        <dbReference type="ARBA" id="ARBA00048954"/>
    </source>
</evidence>
<comment type="subcellular location">
    <subcellularLocation>
        <location evidence="2">Nucleus</location>
    </subcellularLocation>
</comment>
<organism evidence="21 22">
    <name type="scientific">Allomyces macrogynus (strain ATCC 38327)</name>
    <name type="common">Allomyces javanicus var. macrogynus</name>
    <dbReference type="NCBI Taxonomy" id="578462"/>
    <lineage>
        <taxon>Eukaryota</taxon>
        <taxon>Fungi</taxon>
        <taxon>Fungi incertae sedis</taxon>
        <taxon>Blastocladiomycota</taxon>
        <taxon>Blastocladiomycetes</taxon>
        <taxon>Blastocladiales</taxon>
        <taxon>Blastocladiaceae</taxon>
        <taxon>Allomyces</taxon>
    </lineage>
</organism>
<dbReference type="InterPro" id="IPR014013">
    <property type="entry name" value="Helic_SF1/SF2_ATP-bd_DinG/Rad3"/>
</dbReference>
<dbReference type="SUPFAM" id="SSF52540">
    <property type="entry name" value="P-loop containing nucleoside triphosphate hydrolases"/>
    <property type="match status" value="2"/>
</dbReference>
<keyword evidence="5" id="KW-0547">Nucleotide-binding</keyword>
<keyword evidence="10" id="KW-0408">Iron</keyword>
<evidence type="ECO:0000256" key="14">
    <source>
        <dbReference type="ARBA" id="ARBA00023235"/>
    </source>
</evidence>
<dbReference type="GO" id="GO:0010569">
    <property type="term" value="P:regulation of double-strand break repair via homologous recombination"/>
    <property type="evidence" value="ECO:0007669"/>
    <property type="project" value="TreeGrafter"/>
</dbReference>
<accession>A0A0L0SIH0</accession>
<dbReference type="STRING" id="578462.A0A0L0SIH0"/>
<reference evidence="21 22" key="1">
    <citation type="submission" date="2009-11" db="EMBL/GenBank/DDBJ databases">
        <title>Annotation of Allomyces macrogynus ATCC 38327.</title>
        <authorList>
            <consortium name="The Broad Institute Genome Sequencing Platform"/>
            <person name="Russ C."/>
            <person name="Cuomo C."/>
            <person name="Burger G."/>
            <person name="Gray M.W."/>
            <person name="Holland P.W.H."/>
            <person name="King N."/>
            <person name="Lang F.B.F."/>
            <person name="Roger A.J."/>
            <person name="Ruiz-Trillo I."/>
            <person name="Young S.K."/>
            <person name="Zeng Q."/>
            <person name="Gargeya S."/>
            <person name="Fitzgerald M."/>
            <person name="Haas B."/>
            <person name="Abouelleil A."/>
            <person name="Alvarado L."/>
            <person name="Arachchi H.M."/>
            <person name="Berlin A."/>
            <person name="Chapman S.B."/>
            <person name="Gearin G."/>
            <person name="Goldberg J."/>
            <person name="Griggs A."/>
            <person name="Gujja S."/>
            <person name="Hansen M."/>
            <person name="Heiman D."/>
            <person name="Howarth C."/>
            <person name="Larimer J."/>
            <person name="Lui A."/>
            <person name="MacDonald P.J.P."/>
            <person name="McCowen C."/>
            <person name="Montmayeur A."/>
            <person name="Murphy C."/>
            <person name="Neiman D."/>
            <person name="Pearson M."/>
            <person name="Priest M."/>
            <person name="Roberts A."/>
            <person name="Saif S."/>
            <person name="Shea T."/>
            <person name="Sisk P."/>
            <person name="Stolte C."/>
            <person name="Sykes S."/>
            <person name="Wortman J."/>
            <person name="Nusbaum C."/>
            <person name="Birren B."/>
        </authorList>
    </citation>
    <scope>NUCLEOTIDE SEQUENCE [LARGE SCALE GENOMIC DNA]</scope>
    <source>
        <strain evidence="21 22">ATCC 38327</strain>
    </source>
</reference>
<keyword evidence="22" id="KW-1185">Reference proteome</keyword>
<evidence type="ECO:0000256" key="19">
    <source>
        <dbReference type="SAM" id="MobiDB-lite"/>
    </source>
</evidence>
<evidence type="ECO:0000256" key="8">
    <source>
        <dbReference type="ARBA" id="ARBA00022806"/>
    </source>
</evidence>
<dbReference type="Pfam" id="PF13307">
    <property type="entry name" value="Helicase_C_2"/>
    <property type="match status" value="1"/>
</dbReference>
<keyword evidence="7" id="KW-0378">Hydrolase</keyword>
<evidence type="ECO:0000256" key="4">
    <source>
        <dbReference type="ARBA" id="ARBA00022723"/>
    </source>
</evidence>
<evidence type="ECO:0000256" key="3">
    <source>
        <dbReference type="ARBA" id="ARBA00022485"/>
    </source>
</evidence>
<dbReference type="Proteomes" id="UP000054350">
    <property type="component" value="Unassembled WGS sequence"/>
</dbReference>
<dbReference type="GO" id="GO:0006281">
    <property type="term" value="P:DNA repair"/>
    <property type="evidence" value="ECO:0007669"/>
    <property type="project" value="UniProtKB-KW"/>
</dbReference>
<keyword evidence="3" id="KW-0004">4Fe-4S</keyword>
<evidence type="ECO:0000256" key="7">
    <source>
        <dbReference type="ARBA" id="ARBA00022801"/>
    </source>
</evidence>
<dbReference type="InterPro" id="IPR045028">
    <property type="entry name" value="DinG/Rad3-like"/>
</dbReference>
<dbReference type="InterPro" id="IPR006555">
    <property type="entry name" value="ATP-dep_Helicase_C"/>
</dbReference>
<keyword evidence="4" id="KW-0479">Metal-binding</keyword>
<dbReference type="InterPro" id="IPR013020">
    <property type="entry name" value="Rad3/Chl1-like"/>
</dbReference>
<dbReference type="NCBIfam" id="TIGR00604">
    <property type="entry name" value="rad3"/>
    <property type="match status" value="1"/>
</dbReference>
<dbReference type="EC" id="5.6.2.3" evidence="16"/>
<dbReference type="InterPro" id="IPR006554">
    <property type="entry name" value="Helicase-like_DEXD_c2"/>
</dbReference>
<dbReference type="GO" id="GO:0003677">
    <property type="term" value="F:DNA binding"/>
    <property type="evidence" value="ECO:0007669"/>
    <property type="project" value="UniProtKB-KW"/>
</dbReference>
<dbReference type="SMART" id="SM00488">
    <property type="entry name" value="DEXDc2"/>
    <property type="match status" value="1"/>
</dbReference>
<reference evidence="22" key="2">
    <citation type="submission" date="2009-11" db="EMBL/GenBank/DDBJ databases">
        <title>The Genome Sequence of Allomyces macrogynus strain ATCC 38327.</title>
        <authorList>
            <consortium name="The Broad Institute Genome Sequencing Platform"/>
            <person name="Russ C."/>
            <person name="Cuomo C."/>
            <person name="Shea T."/>
            <person name="Young S.K."/>
            <person name="Zeng Q."/>
            <person name="Koehrsen M."/>
            <person name="Haas B."/>
            <person name="Borodovsky M."/>
            <person name="Guigo R."/>
            <person name="Alvarado L."/>
            <person name="Berlin A."/>
            <person name="Borenstein D."/>
            <person name="Chen Z."/>
            <person name="Engels R."/>
            <person name="Freedman E."/>
            <person name="Gellesch M."/>
            <person name="Goldberg J."/>
            <person name="Griggs A."/>
            <person name="Gujja S."/>
            <person name="Heiman D."/>
            <person name="Hepburn T."/>
            <person name="Howarth C."/>
            <person name="Jen D."/>
            <person name="Larson L."/>
            <person name="Lewis B."/>
            <person name="Mehta T."/>
            <person name="Park D."/>
            <person name="Pearson M."/>
            <person name="Roberts A."/>
            <person name="Saif S."/>
            <person name="Shenoy N."/>
            <person name="Sisk P."/>
            <person name="Stolte C."/>
            <person name="Sykes S."/>
            <person name="Walk T."/>
            <person name="White J."/>
            <person name="Yandava C."/>
            <person name="Burger G."/>
            <person name="Gray M.W."/>
            <person name="Holland P.W.H."/>
            <person name="King N."/>
            <person name="Lang F.B.F."/>
            <person name="Roger A.J."/>
            <person name="Ruiz-Trillo I."/>
            <person name="Lander E."/>
            <person name="Nusbaum C."/>
        </authorList>
    </citation>
    <scope>NUCLEOTIDE SEQUENCE [LARGE SCALE GENOMIC DNA]</scope>
    <source>
        <strain evidence="22">ATCC 38327</strain>
    </source>
</reference>
<dbReference type="PROSITE" id="PS00690">
    <property type="entry name" value="DEAH_ATP_HELICASE"/>
    <property type="match status" value="1"/>
</dbReference>
<dbReference type="GO" id="GO:0090657">
    <property type="term" value="P:telomeric loop disassembly"/>
    <property type="evidence" value="ECO:0007669"/>
    <property type="project" value="TreeGrafter"/>
</dbReference>
<evidence type="ECO:0000313" key="22">
    <source>
        <dbReference type="Proteomes" id="UP000054350"/>
    </source>
</evidence>
<evidence type="ECO:0000256" key="15">
    <source>
        <dbReference type="ARBA" id="ARBA00023242"/>
    </source>
</evidence>
<evidence type="ECO:0000256" key="9">
    <source>
        <dbReference type="ARBA" id="ARBA00022840"/>
    </source>
</evidence>
<dbReference type="PROSITE" id="PS51193">
    <property type="entry name" value="HELICASE_ATP_BIND_2"/>
    <property type="match status" value="1"/>
</dbReference>
<keyword evidence="6" id="KW-0227">DNA damage</keyword>
<dbReference type="Pfam" id="PF06733">
    <property type="entry name" value="DEAD_2"/>
    <property type="match status" value="1"/>
</dbReference>
<dbReference type="GO" id="GO:0046872">
    <property type="term" value="F:metal ion binding"/>
    <property type="evidence" value="ECO:0007669"/>
    <property type="project" value="UniProtKB-KW"/>
</dbReference>
<dbReference type="CDD" id="cd18788">
    <property type="entry name" value="SF2_C_XPD"/>
    <property type="match status" value="1"/>
</dbReference>
<evidence type="ECO:0000256" key="11">
    <source>
        <dbReference type="ARBA" id="ARBA00023014"/>
    </source>
</evidence>
<sequence>MREYDLHGIKVKFPFDAYDCQLAFMDKVIAALQAKEHALLESPTGTGKTMCLLTATIAWRDAYIARNRASASVEIKYEVPTGFLPKQESGLSSSSSAKPKTEKPLDAPTIYYSSRTHSQLTQVIRELKRSGYIVKTAVIGSREHLCIHPDVIKQPTSAAQGRACRRKIATRTCGFYSKAEKTKVNEIYDIEEIVQYAKDRETCPFFVSRNSLADADIVLLPYNYLIDPNNRKQQNIELANAIIIFDEAHNLESSCTDAVSIDLSVQDVEQCIEEAKTCIHLSSATKEGGNPGDFKMLAETMQGLARAMRALALNNGSRTEPGTFFYEFLHKHQITWETVAGLRALLEAGTDLIVADTHASRTAKGALGNMGQFLDAVFRDEFQHQLNYYMQYFKVHVQESATSGTMTGSAARGGPGGAYRRGGGAVGGGAGSYRQTTFAASSAATTQRVFHFWCLHSGVAMRDLIKANVRSIILASGTLSPMASFAQEMDVPFKHMLENDHVILPSQILVGLVPRGPRELALTSSFQSRGDVSKQVEMGNAVDAIVRHVPQGVLGFFPSYGNMDGLLATWRQEGVLDRIAQSKVPFVEPKDKKDLLGVIGQFNAACESGLRGGLLFGVCRGKISEGIDFADHKGRAALILGIPYPNYRDPRVELKKAYLETMKRKGLNSLDGREWYQQQASRAVNQAIGRVVRHRHDYGAILLMDERFANAHVRQQLSRWVRPHLRLFNSFADLPNVLTNFFRNNAAMFPVASAADEDRAGMPLGYAGSALVPRHFGDLRLPPAPSRRALPPSDQPLPPSTGSLAVTTTVGNKRKSIFAKYSTTSTASTAADDASSTFTPFAKRPRLSDSQLLIASSTASGLSSTPATFLDACATATKPLTTIDSTLSYRAPLDMTISKRTAKFHVDPKDFKDLVREKLGARHVEFQQVLRKFKDGAVSVEGMMDQVLALFMSVDGPRAALFQGFVTFVPRDHKRAWMKMYSERSAG</sequence>
<evidence type="ECO:0000256" key="10">
    <source>
        <dbReference type="ARBA" id="ARBA00023004"/>
    </source>
</evidence>
<dbReference type="GO" id="GO:1904430">
    <property type="term" value="P:negative regulation of t-circle formation"/>
    <property type="evidence" value="ECO:0007669"/>
    <property type="project" value="TreeGrafter"/>
</dbReference>
<evidence type="ECO:0000259" key="20">
    <source>
        <dbReference type="PROSITE" id="PS51193"/>
    </source>
</evidence>
<dbReference type="GO" id="GO:0070182">
    <property type="term" value="F:DNA polymerase binding"/>
    <property type="evidence" value="ECO:0007669"/>
    <property type="project" value="TreeGrafter"/>
</dbReference>
<keyword evidence="14" id="KW-0413">Isomerase</keyword>
<keyword evidence="11" id="KW-0411">Iron-sulfur</keyword>
<comment type="catalytic activity">
    <reaction evidence="17">
        <text>ATP + H2O = ADP + phosphate + H(+)</text>
        <dbReference type="Rhea" id="RHEA:13065"/>
        <dbReference type="ChEBI" id="CHEBI:15377"/>
        <dbReference type="ChEBI" id="CHEBI:15378"/>
        <dbReference type="ChEBI" id="CHEBI:30616"/>
        <dbReference type="ChEBI" id="CHEBI:43474"/>
        <dbReference type="ChEBI" id="CHEBI:456216"/>
        <dbReference type="EC" id="5.6.2.3"/>
    </reaction>
</comment>
<dbReference type="FunFam" id="3.40.50.300:FF:000431">
    <property type="entry name" value="Regulator of telomere elongation helicase 1"/>
    <property type="match status" value="1"/>
</dbReference>
<dbReference type="SMART" id="SM00491">
    <property type="entry name" value="HELICc2"/>
    <property type="match status" value="1"/>
</dbReference>
<dbReference type="GO" id="GO:0045910">
    <property type="term" value="P:negative regulation of DNA recombination"/>
    <property type="evidence" value="ECO:0007669"/>
    <property type="project" value="TreeGrafter"/>
</dbReference>
<dbReference type="GO" id="GO:0043139">
    <property type="term" value="F:5'-3' DNA helicase activity"/>
    <property type="evidence" value="ECO:0007669"/>
    <property type="project" value="UniProtKB-EC"/>
</dbReference>
<keyword evidence="12" id="KW-0238">DNA-binding</keyword>
<evidence type="ECO:0000256" key="18">
    <source>
        <dbReference type="ARBA" id="ARBA00073810"/>
    </source>
</evidence>
<evidence type="ECO:0000256" key="5">
    <source>
        <dbReference type="ARBA" id="ARBA00022741"/>
    </source>
</evidence>
<dbReference type="GO" id="GO:0005634">
    <property type="term" value="C:nucleus"/>
    <property type="evidence" value="ECO:0007669"/>
    <property type="project" value="UniProtKB-SubCell"/>
</dbReference>
<dbReference type="InterPro" id="IPR010614">
    <property type="entry name" value="RAD3-like_helicase_DEAD"/>
</dbReference>
<gene>
    <name evidence="21" type="ORF">AMAG_07503</name>
</gene>
<dbReference type="EMBL" id="GG745339">
    <property type="protein sequence ID" value="KNE62267.1"/>
    <property type="molecule type" value="Genomic_DNA"/>
</dbReference>
<keyword evidence="15" id="KW-0539">Nucleus</keyword>
<protein>
    <recommendedName>
        <fullName evidence="18">Regulator of telomere elongation helicase 1 homolog</fullName>
        <ecNumber evidence="16">5.6.2.3</ecNumber>
    </recommendedName>
</protein>
<dbReference type="PANTHER" id="PTHR11472">
    <property type="entry name" value="DNA REPAIR DEAD HELICASE RAD3/XP-D SUBFAMILY MEMBER"/>
    <property type="match status" value="1"/>
</dbReference>
<name>A0A0L0SIH0_ALLM3</name>
<dbReference type="InterPro" id="IPR002464">
    <property type="entry name" value="DNA/RNA_helicase_DEAH_CS"/>
</dbReference>
<dbReference type="GO" id="GO:0016818">
    <property type="term" value="F:hydrolase activity, acting on acid anhydrides, in phosphorus-containing anhydrides"/>
    <property type="evidence" value="ECO:0007669"/>
    <property type="project" value="InterPro"/>
</dbReference>
<dbReference type="PANTHER" id="PTHR11472:SF34">
    <property type="entry name" value="REGULATOR OF TELOMERE ELONGATION HELICASE 1"/>
    <property type="match status" value="1"/>
</dbReference>
<keyword evidence="8 21" id="KW-0347">Helicase</keyword>
<dbReference type="Gene3D" id="3.40.50.300">
    <property type="entry name" value="P-loop containing nucleotide triphosphate hydrolases"/>
    <property type="match status" value="2"/>
</dbReference>